<organism evidence="1 2">
    <name type="scientific">Brucella lupini</name>
    <dbReference type="NCBI Taxonomy" id="255457"/>
    <lineage>
        <taxon>Bacteria</taxon>
        <taxon>Pseudomonadati</taxon>
        <taxon>Pseudomonadota</taxon>
        <taxon>Alphaproteobacteria</taxon>
        <taxon>Hyphomicrobiales</taxon>
        <taxon>Brucellaceae</taxon>
        <taxon>Brucella/Ochrobactrum group</taxon>
        <taxon>Brucella</taxon>
    </lineage>
</organism>
<gene>
    <name evidence="1" type="ORF">CES86_3939</name>
</gene>
<evidence type="ECO:0000313" key="1">
    <source>
        <dbReference type="EMBL" id="OYR26471.1"/>
    </source>
</evidence>
<reference evidence="1 2" key="1">
    <citation type="submission" date="2017-07" db="EMBL/GenBank/DDBJ databases">
        <title>Draft genome of Ochrobactrum lupini type strain LUP21.</title>
        <authorList>
            <person name="Krzyzanowska D.M."/>
            <person name="Jafra S."/>
        </authorList>
    </citation>
    <scope>NUCLEOTIDE SEQUENCE [LARGE SCALE GENOMIC DNA]</scope>
    <source>
        <strain evidence="1 2">LUP21</strain>
    </source>
</reference>
<dbReference type="Proteomes" id="UP000216363">
    <property type="component" value="Unassembled WGS sequence"/>
</dbReference>
<comment type="caution">
    <text evidence="1">The sequence shown here is derived from an EMBL/GenBank/DDBJ whole genome shotgun (WGS) entry which is preliminary data.</text>
</comment>
<proteinExistence type="predicted"/>
<protein>
    <submittedName>
        <fullName evidence="1">Uncharacterized protein</fullName>
    </submittedName>
</protein>
<sequence>MATLNRARLVTLLILLDHVPTFLLDFTASAVDEPPAMTLTAIKSMVFAMAIEKDRPPERNPMPS</sequence>
<evidence type="ECO:0000313" key="2">
    <source>
        <dbReference type="Proteomes" id="UP000216363"/>
    </source>
</evidence>
<dbReference type="EMBL" id="NNRN01000055">
    <property type="protein sequence ID" value="OYR26471.1"/>
    <property type="molecule type" value="Genomic_DNA"/>
</dbReference>
<name>A0A256GIM2_9HYPH</name>
<dbReference type="AlphaFoldDB" id="A0A256GIM2"/>
<accession>A0A256GIM2</accession>